<sequence length="79" mass="9232">MNFIRLTPEAHARAVETRRWQEEKVAQFASMTNESLAANAKFYARQMEPVRFAPGEPIYDATMWHVILPELIRRLDNKA</sequence>
<name>A0A4R3RGI7_9HYPH</name>
<reference evidence="1 2" key="1">
    <citation type="submission" date="2019-03" db="EMBL/GenBank/DDBJ databases">
        <title>Genomic Encyclopedia of Type Strains, Phase IV (KMG-V): Genome sequencing to study the core and pangenomes of soil and plant-associated prokaryotes.</title>
        <authorList>
            <person name="Whitman W."/>
        </authorList>
    </citation>
    <scope>NUCLEOTIDE SEQUENCE [LARGE SCALE GENOMIC DNA]</scope>
    <source>
        <strain evidence="1 2">IE4868</strain>
    </source>
</reference>
<protein>
    <submittedName>
        <fullName evidence="1">Uncharacterized protein</fullName>
    </submittedName>
</protein>
<comment type="caution">
    <text evidence="1">The sequence shown here is derived from an EMBL/GenBank/DDBJ whole genome shotgun (WGS) entry which is preliminary data.</text>
</comment>
<dbReference type="AlphaFoldDB" id="A0A4R3RGI7"/>
<dbReference type="Proteomes" id="UP000295507">
    <property type="component" value="Unassembled WGS sequence"/>
</dbReference>
<organism evidence="1 2">
    <name type="scientific">Rhizobium azibense</name>
    <dbReference type="NCBI Taxonomy" id="1136135"/>
    <lineage>
        <taxon>Bacteria</taxon>
        <taxon>Pseudomonadati</taxon>
        <taxon>Pseudomonadota</taxon>
        <taxon>Alphaproteobacteria</taxon>
        <taxon>Hyphomicrobiales</taxon>
        <taxon>Rhizobiaceae</taxon>
        <taxon>Rhizobium/Agrobacterium group</taxon>
        <taxon>Rhizobium</taxon>
    </lineage>
</organism>
<dbReference type="EMBL" id="SMBK01000013">
    <property type="protein sequence ID" value="TCU34131.1"/>
    <property type="molecule type" value="Genomic_DNA"/>
</dbReference>
<gene>
    <name evidence="1" type="ORF">EV129_113115</name>
</gene>
<evidence type="ECO:0000313" key="1">
    <source>
        <dbReference type="EMBL" id="TCU34131.1"/>
    </source>
</evidence>
<evidence type="ECO:0000313" key="2">
    <source>
        <dbReference type="Proteomes" id="UP000295507"/>
    </source>
</evidence>
<accession>A0A4R3RGI7</accession>
<proteinExistence type="predicted"/>